<feature type="transmembrane region" description="Helical" evidence="5">
    <location>
        <begin position="198"/>
        <end position="220"/>
    </location>
</feature>
<protein>
    <recommendedName>
        <fullName evidence="8">Bile acid:sodium symporter</fullName>
    </recommendedName>
</protein>
<comment type="caution">
    <text evidence="6">The sequence shown here is derived from an EMBL/GenBank/DDBJ whole genome shotgun (WGS) entry which is preliminary data.</text>
</comment>
<feature type="transmembrane region" description="Helical" evidence="5">
    <location>
        <begin position="6"/>
        <end position="28"/>
    </location>
</feature>
<proteinExistence type="predicted"/>
<evidence type="ECO:0000256" key="2">
    <source>
        <dbReference type="ARBA" id="ARBA00022692"/>
    </source>
</evidence>
<comment type="subcellular location">
    <subcellularLocation>
        <location evidence="1">Membrane</location>
        <topology evidence="1">Multi-pass membrane protein</topology>
    </subcellularLocation>
</comment>
<evidence type="ECO:0000313" key="6">
    <source>
        <dbReference type="EMBL" id="EAR61675.1"/>
    </source>
</evidence>
<feature type="transmembrane region" description="Helical" evidence="5">
    <location>
        <begin position="102"/>
        <end position="126"/>
    </location>
</feature>
<gene>
    <name evidence="6" type="ORF">MED92_03732</name>
</gene>
<dbReference type="PANTHER" id="PTHR10361:SF24">
    <property type="entry name" value="P3 PROTEIN"/>
    <property type="match status" value="1"/>
</dbReference>
<sequence>MGSEVITQVVLPLALFFIMLGVGLSLHVSQFTSLWQQPRSVFAGVMLQMLLLPVLGVAVVTLFQLPAPLAVGIMILTFAPGGATSNMITYLSRGDTALSVSLTALSGLLTPFTMPLFTVFALNYWLGESAAINFPVIEATIKLFVIAVLPAVLGIAVNHHWPAFCRKIEKSVKFLACLFLILIVFGIVKSNWHSLPGLLVQLGPAVLCLVALAMLAGFAVARAIKLNESQQVSLAVEVGIQNAATALLITGGILQNAEMSASALIYGVLMNLPVFALIVYRNLPLRERLGRSA</sequence>
<dbReference type="Proteomes" id="UP000002171">
    <property type="component" value="Unassembled WGS sequence"/>
</dbReference>
<feature type="transmembrane region" description="Helical" evidence="5">
    <location>
        <begin position="232"/>
        <end position="254"/>
    </location>
</feature>
<keyword evidence="7" id="KW-1185">Reference proteome</keyword>
<feature type="transmembrane region" description="Helical" evidence="5">
    <location>
        <begin position="69"/>
        <end position="90"/>
    </location>
</feature>
<feature type="transmembrane region" description="Helical" evidence="5">
    <location>
        <begin position="132"/>
        <end position="153"/>
    </location>
</feature>
<dbReference type="GO" id="GO:0016020">
    <property type="term" value="C:membrane"/>
    <property type="evidence" value="ECO:0007669"/>
    <property type="project" value="UniProtKB-SubCell"/>
</dbReference>
<evidence type="ECO:0000256" key="1">
    <source>
        <dbReference type="ARBA" id="ARBA00004141"/>
    </source>
</evidence>
<dbReference type="Gene3D" id="1.20.1530.20">
    <property type="match status" value="1"/>
</dbReference>
<evidence type="ECO:0000256" key="5">
    <source>
        <dbReference type="SAM" id="Phobius"/>
    </source>
</evidence>
<dbReference type="AlphaFoldDB" id="A0A7U8GT15"/>
<keyword evidence="4 5" id="KW-0472">Membrane</keyword>
<keyword evidence="2 5" id="KW-0812">Transmembrane</keyword>
<keyword evidence="3 5" id="KW-1133">Transmembrane helix</keyword>
<evidence type="ECO:0008006" key="8">
    <source>
        <dbReference type="Google" id="ProtNLM"/>
    </source>
</evidence>
<evidence type="ECO:0000256" key="3">
    <source>
        <dbReference type="ARBA" id="ARBA00022989"/>
    </source>
</evidence>
<evidence type="ECO:0000313" key="7">
    <source>
        <dbReference type="Proteomes" id="UP000002171"/>
    </source>
</evidence>
<dbReference type="RefSeq" id="WP_007022762.1">
    <property type="nucleotide sequence ID" value="NZ_CH724127.1"/>
</dbReference>
<dbReference type="EMBL" id="AAOW01000006">
    <property type="protein sequence ID" value="EAR61675.1"/>
    <property type="molecule type" value="Genomic_DNA"/>
</dbReference>
<dbReference type="OrthoDB" id="9806785at2"/>
<accession>A0A7U8GT15</accession>
<dbReference type="Pfam" id="PF01758">
    <property type="entry name" value="SBF"/>
    <property type="match status" value="1"/>
</dbReference>
<evidence type="ECO:0000256" key="4">
    <source>
        <dbReference type="ARBA" id="ARBA00023136"/>
    </source>
</evidence>
<dbReference type="InterPro" id="IPR002657">
    <property type="entry name" value="BilAc:Na_symport/Acr3"/>
</dbReference>
<dbReference type="InterPro" id="IPR004710">
    <property type="entry name" value="Bilac:Na_transpt"/>
</dbReference>
<dbReference type="PANTHER" id="PTHR10361">
    <property type="entry name" value="SODIUM-BILE ACID COTRANSPORTER"/>
    <property type="match status" value="1"/>
</dbReference>
<dbReference type="InterPro" id="IPR038770">
    <property type="entry name" value="Na+/solute_symporter_sf"/>
</dbReference>
<reference evidence="6 7" key="1">
    <citation type="submission" date="2006-02" db="EMBL/GenBank/DDBJ databases">
        <authorList>
            <person name="Pinhassi J."/>
            <person name="Pedros-Alio C."/>
            <person name="Ferriera S."/>
            <person name="Johnson J."/>
            <person name="Kravitz S."/>
            <person name="Halpern A."/>
            <person name="Remington K."/>
            <person name="Beeson K."/>
            <person name="Tran B."/>
            <person name="Rogers Y.-H."/>
            <person name="Friedman R."/>
            <person name="Venter J.C."/>
        </authorList>
    </citation>
    <scope>NUCLEOTIDE SEQUENCE [LARGE SCALE GENOMIC DNA]</scope>
    <source>
        <strain evidence="6 7">MED92</strain>
    </source>
</reference>
<feature type="transmembrane region" description="Helical" evidence="5">
    <location>
        <begin position="40"/>
        <end position="63"/>
    </location>
</feature>
<name>A0A7U8GT15_NEPCE</name>
<feature type="transmembrane region" description="Helical" evidence="5">
    <location>
        <begin position="260"/>
        <end position="280"/>
    </location>
</feature>
<feature type="transmembrane region" description="Helical" evidence="5">
    <location>
        <begin position="174"/>
        <end position="192"/>
    </location>
</feature>
<organism evidence="6 7">
    <name type="scientific">Neptuniibacter caesariensis</name>
    <dbReference type="NCBI Taxonomy" id="207954"/>
    <lineage>
        <taxon>Bacteria</taxon>
        <taxon>Pseudomonadati</taxon>
        <taxon>Pseudomonadota</taxon>
        <taxon>Gammaproteobacteria</taxon>
        <taxon>Oceanospirillales</taxon>
        <taxon>Oceanospirillaceae</taxon>
        <taxon>Neptuniibacter</taxon>
    </lineage>
</organism>